<feature type="transmembrane region" description="Helical" evidence="1">
    <location>
        <begin position="38"/>
        <end position="57"/>
    </location>
</feature>
<protein>
    <recommendedName>
        <fullName evidence="3">DUF2069 domain-containing protein</fullName>
    </recommendedName>
</protein>
<reference evidence="2" key="1">
    <citation type="submission" date="2018-06" db="EMBL/GenBank/DDBJ databases">
        <authorList>
            <person name="Zhirakovskaya E."/>
        </authorList>
    </citation>
    <scope>NUCLEOTIDE SEQUENCE</scope>
</reference>
<proteinExistence type="predicted"/>
<organism evidence="2">
    <name type="scientific">hydrothermal vent metagenome</name>
    <dbReference type="NCBI Taxonomy" id="652676"/>
    <lineage>
        <taxon>unclassified sequences</taxon>
        <taxon>metagenomes</taxon>
        <taxon>ecological metagenomes</taxon>
    </lineage>
</organism>
<feature type="transmembrane region" description="Helical" evidence="1">
    <location>
        <begin position="64"/>
        <end position="84"/>
    </location>
</feature>
<feature type="transmembrane region" description="Helical" evidence="1">
    <location>
        <begin position="12"/>
        <end position="32"/>
    </location>
</feature>
<name>A0A3B0ZVT9_9ZZZZ</name>
<evidence type="ECO:0000256" key="1">
    <source>
        <dbReference type="SAM" id="Phobius"/>
    </source>
</evidence>
<dbReference type="EMBL" id="UOFS01000006">
    <property type="protein sequence ID" value="VAW91477.1"/>
    <property type="molecule type" value="Genomic_DNA"/>
</dbReference>
<keyword evidence="1" id="KW-1133">Transmembrane helix</keyword>
<evidence type="ECO:0008006" key="3">
    <source>
        <dbReference type="Google" id="ProtNLM"/>
    </source>
</evidence>
<dbReference type="InterPro" id="IPR018643">
    <property type="entry name" value="DUF2069_membrane"/>
</dbReference>
<dbReference type="AlphaFoldDB" id="A0A3B0ZVT9"/>
<keyword evidence="1" id="KW-0472">Membrane</keyword>
<feature type="transmembrane region" description="Helical" evidence="1">
    <location>
        <begin position="90"/>
        <end position="110"/>
    </location>
</feature>
<keyword evidence="1" id="KW-0812">Transmembrane</keyword>
<sequence length="121" mass="14019">MTFNALFYRKLTLVSYFGLVLLFLYWIGYFIISSPTPKYMLFTIAIGPLLFPLYGLLRAKPYTHAWCSFLALAYFIHATVEAYANEHTRYLALIETALSFGLFIGCIYFVKMNAREKAKKN</sequence>
<accession>A0A3B0ZVT9</accession>
<dbReference type="Pfam" id="PF09842">
    <property type="entry name" value="DUF2069"/>
    <property type="match status" value="1"/>
</dbReference>
<gene>
    <name evidence="2" type="ORF">MNBD_GAMMA22-2741</name>
</gene>
<evidence type="ECO:0000313" key="2">
    <source>
        <dbReference type="EMBL" id="VAW91477.1"/>
    </source>
</evidence>